<keyword evidence="8" id="KW-1185">Reference proteome</keyword>
<evidence type="ECO:0000313" key="7">
    <source>
        <dbReference type="EMBL" id="MBK0400554.1"/>
    </source>
</evidence>
<dbReference type="GO" id="GO:0045900">
    <property type="term" value="P:negative regulation of translational elongation"/>
    <property type="evidence" value="ECO:0007669"/>
    <property type="project" value="TreeGrafter"/>
</dbReference>
<dbReference type="InterPro" id="IPR034694">
    <property type="entry name" value="HPF_long/plastid"/>
</dbReference>
<keyword evidence="5" id="KW-0175">Coiled coil</keyword>
<feature type="coiled-coil region" evidence="5">
    <location>
        <begin position="74"/>
        <end position="101"/>
    </location>
</feature>
<dbReference type="InterPro" id="IPR036567">
    <property type="entry name" value="RHF-like"/>
</dbReference>
<gene>
    <name evidence="7" type="primary">raiA</name>
    <name evidence="4" type="synonym">hpf</name>
    <name evidence="7" type="ORF">H0I76_15245</name>
</gene>
<evidence type="ECO:0000256" key="4">
    <source>
        <dbReference type="HAMAP-Rule" id="MF_00839"/>
    </source>
</evidence>
<dbReference type="CDD" id="cd00552">
    <property type="entry name" value="RaiA"/>
    <property type="match status" value="1"/>
</dbReference>
<dbReference type="PANTHER" id="PTHR33231:SF1">
    <property type="entry name" value="30S RIBOSOMAL PROTEIN"/>
    <property type="match status" value="1"/>
</dbReference>
<dbReference type="InterPro" id="IPR003489">
    <property type="entry name" value="RHF/RaiA"/>
</dbReference>
<evidence type="ECO:0000256" key="2">
    <source>
        <dbReference type="ARBA" id="ARBA00038695"/>
    </source>
</evidence>
<dbReference type="SUPFAM" id="SSF69754">
    <property type="entry name" value="Ribosome binding protein Y (YfiA homologue)"/>
    <property type="match status" value="1"/>
</dbReference>
<sequence length="195" mass="21655">MHITVSGKHIDIGDALRSHVEDRLDSAVAKYFDRAVGAGVVFSKDARNFFKCDASVDLSTGLHAQAQAQADDIYAAFEQAVDRIEKQVRRYKRRLKNHHQNHREEGLIPAQAYVLAGAEDDDAGADDATDQPVIIAETRTEIGTHSVGDAVMRMELAHAPFLIFRNESNGRLNVVFRRDDGNIGWIDPEFAAERA</sequence>
<feature type="domain" description="Sigma 54 modulation/S30EA ribosomal protein C-terminal" evidence="6">
    <location>
        <begin position="130"/>
        <end position="184"/>
    </location>
</feature>
<evidence type="ECO:0000259" key="6">
    <source>
        <dbReference type="Pfam" id="PF16321"/>
    </source>
</evidence>
<keyword evidence="1 4" id="KW-0810">Translation regulation</keyword>
<comment type="similarity">
    <text evidence="4">Belongs to the HPF/YfiA ribosome-associated protein family. Long HPF subfamily.</text>
</comment>
<dbReference type="Gene3D" id="3.30.505.50">
    <property type="entry name" value="Sigma 54 modulation/S30EA ribosomal protein, C-terminal domain"/>
    <property type="match status" value="1"/>
</dbReference>
<dbReference type="Pfam" id="PF02482">
    <property type="entry name" value="Ribosomal_S30AE"/>
    <property type="match status" value="1"/>
</dbReference>
<comment type="subcellular location">
    <subcellularLocation>
        <location evidence="4">Cytoplasm</location>
    </subcellularLocation>
</comment>
<evidence type="ECO:0000256" key="3">
    <source>
        <dbReference type="ARBA" id="ARBA00041148"/>
    </source>
</evidence>
<dbReference type="GO" id="GO:0043024">
    <property type="term" value="F:ribosomal small subunit binding"/>
    <property type="evidence" value="ECO:0007669"/>
    <property type="project" value="TreeGrafter"/>
</dbReference>
<evidence type="ECO:0000313" key="8">
    <source>
        <dbReference type="Proteomes" id="UP000655420"/>
    </source>
</evidence>
<keyword evidence="4" id="KW-0963">Cytoplasm</keyword>
<dbReference type="HAMAP" id="MF_00839">
    <property type="entry name" value="HPF"/>
    <property type="match status" value="1"/>
</dbReference>
<reference evidence="7" key="1">
    <citation type="submission" date="2020-12" db="EMBL/GenBank/DDBJ databases">
        <title>Bacterial taxonomy.</title>
        <authorList>
            <person name="Pan X."/>
        </authorList>
    </citation>
    <scope>NUCLEOTIDE SEQUENCE</scope>
    <source>
        <strain evidence="7">M0105</strain>
    </source>
</reference>
<evidence type="ECO:0000256" key="1">
    <source>
        <dbReference type="ARBA" id="ARBA00022845"/>
    </source>
</evidence>
<dbReference type="InterPro" id="IPR032528">
    <property type="entry name" value="Ribosom_S30AE_C"/>
</dbReference>
<dbReference type="Gene3D" id="3.30.160.100">
    <property type="entry name" value="Ribosome hibernation promotion factor-like"/>
    <property type="match status" value="1"/>
</dbReference>
<accession>A0A8J7MAL9</accession>
<comment type="subunit">
    <text evidence="4">Interacts with 100S ribosomes.</text>
</comment>
<comment type="function">
    <text evidence="4">Required for dimerization of active 70S ribosomes into 100S ribosomes in stationary phase; 100S ribosomes are translationally inactive and sometimes present during exponential growth.</text>
</comment>
<dbReference type="AlphaFoldDB" id="A0A8J7MAL9"/>
<comment type="subunit">
    <text evidence="2">Associates exclusively with 100S ribosomes, which are dimers of 70S ribosomes.</text>
</comment>
<dbReference type="NCBIfam" id="TIGR00741">
    <property type="entry name" value="yfiA"/>
    <property type="match status" value="1"/>
</dbReference>
<dbReference type="Proteomes" id="UP000655420">
    <property type="component" value="Unassembled WGS sequence"/>
</dbReference>
<dbReference type="RefSeq" id="WP_200611506.1">
    <property type="nucleotide sequence ID" value="NZ_JAEHHL010000009.1"/>
</dbReference>
<proteinExistence type="inferred from homology"/>
<dbReference type="InterPro" id="IPR050574">
    <property type="entry name" value="HPF/YfiA_ribosome-assoc"/>
</dbReference>
<dbReference type="InterPro" id="IPR038416">
    <property type="entry name" value="Ribosom_S30AE_C_sf"/>
</dbReference>
<dbReference type="PANTHER" id="PTHR33231">
    <property type="entry name" value="30S RIBOSOMAL PROTEIN"/>
    <property type="match status" value="1"/>
</dbReference>
<comment type="caution">
    <text evidence="7">The sequence shown here is derived from an EMBL/GenBank/DDBJ whole genome shotgun (WGS) entry which is preliminary data.</text>
</comment>
<protein>
    <recommendedName>
        <fullName evidence="3 4">Ribosome hibernation promoting factor</fullName>
        <shortName evidence="4">HPF</shortName>
    </recommendedName>
</protein>
<evidence type="ECO:0000256" key="5">
    <source>
        <dbReference type="SAM" id="Coils"/>
    </source>
</evidence>
<organism evidence="7 8">
    <name type="scientific">Thermohalobaculum xanthum</name>
    <dbReference type="NCBI Taxonomy" id="2753746"/>
    <lineage>
        <taxon>Bacteria</taxon>
        <taxon>Pseudomonadati</taxon>
        <taxon>Pseudomonadota</taxon>
        <taxon>Alphaproteobacteria</taxon>
        <taxon>Rhodobacterales</taxon>
        <taxon>Paracoccaceae</taxon>
        <taxon>Thermohalobaculum</taxon>
    </lineage>
</organism>
<dbReference type="Pfam" id="PF16321">
    <property type="entry name" value="Ribosom_S30AE_C"/>
    <property type="match status" value="1"/>
</dbReference>
<dbReference type="EMBL" id="JAEHHL010000009">
    <property type="protein sequence ID" value="MBK0400554.1"/>
    <property type="molecule type" value="Genomic_DNA"/>
</dbReference>
<name>A0A8J7MAL9_9RHOB</name>
<dbReference type="GO" id="GO:0022627">
    <property type="term" value="C:cytosolic small ribosomal subunit"/>
    <property type="evidence" value="ECO:0007669"/>
    <property type="project" value="TreeGrafter"/>
</dbReference>